<keyword evidence="3" id="KW-1185">Reference proteome</keyword>
<dbReference type="InterPro" id="IPR009057">
    <property type="entry name" value="Homeodomain-like_sf"/>
</dbReference>
<dbReference type="InterPro" id="IPR036388">
    <property type="entry name" value="WH-like_DNA-bd_sf"/>
</dbReference>
<dbReference type="Pfam" id="PF01380">
    <property type="entry name" value="SIS"/>
    <property type="match status" value="1"/>
</dbReference>
<name>A0A1I3Z981_9GAMM</name>
<feature type="domain" description="HTH rpiR-type" evidence="1">
    <location>
        <begin position="3"/>
        <end position="79"/>
    </location>
</feature>
<dbReference type="GO" id="GO:0003677">
    <property type="term" value="F:DNA binding"/>
    <property type="evidence" value="ECO:0007669"/>
    <property type="project" value="UniProtKB-KW"/>
</dbReference>
<dbReference type="InterPro" id="IPR047640">
    <property type="entry name" value="RpiR-like"/>
</dbReference>
<evidence type="ECO:0000313" key="3">
    <source>
        <dbReference type="Proteomes" id="UP000198725"/>
    </source>
</evidence>
<dbReference type="Gene3D" id="3.40.50.10490">
    <property type="entry name" value="Glucose-6-phosphate isomerase like protein, domain 1"/>
    <property type="match status" value="1"/>
</dbReference>
<dbReference type="SUPFAM" id="SSF53697">
    <property type="entry name" value="SIS domain"/>
    <property type="match status" value="1"/>
</dbReference>
<accession>A0A1I3Z981</accession>
<dbReference type="PANTHER" id="PTHR30514:SF18">
    <property type="entry name" value="RPIR-FAMILY TRANSCRIPTIONAL REGULATOR"/>
    <property type="match status" value="1"/>
</dbReference>
<dbReference type="RefSeq" id="WP_092701619.1">
    <property type="nucleotide sequence ID" value="NZ_FOSR01000002.1"/>
</dbReference>
<gene>
    <name evidence="2" type="ORF">SAMN05192579_102253</name>
</gene>
<dbReference type="PANTHER" id="PTHR30514">
    <property type="entry name" value="GLUCOKINASE"/>
    <property type="match status" value="1"/>
</dbReference>
<dbReference type="Gene3D" id="1.10.10.10">
    <property type="entry name" value="Winged helix-like DNA-binding domain superfamily/Winged helix DNA-binding domain"/>
    <property type="match status" value="1"/>
</dbReference>
<organism evidence="2 3">
    <name type="scientific">Rhodanobacter glycinis</name>
    <dbReference type="NCBI Taxonomy" id="582702"/>
    <lineage>
        <taxon>Bacteria</taxon>
        <taxon>Pseudomonadati</taxon>
        <taxon>Pseudomonadota</taxon>
        <taxon>Gammaproteobacteria</taxon>
        <taxon>Lysobacterales</taxon>
        <taxon>Rhodanobacteraceae</taxon>
        <taxon>Rhodanobacter</taxon>
    </lineage>
</organism>
<dbReference type="GO" id="GO:1901135">
    <property type="term" value="P:carbohydrate derivative metabolic process"/>
    <property type="evidence" value="ECO:0007669"/>
    <property type="project" value="InterPro"/>
</dbReference>
<dbReference type="AlphaFoldDB" id="A0A1I3Z981"/>
<evidence type="ECO:0000313" key="2">
    <source>
        <dbReference type="EMBL" id="SFK40129.1"/>
    </source>
</evidence>
<dbReference type="EMBL" id="FOSR01000002">
    <property type="protein sequence ID" value="SFK40129.1"/>
    <property type="molecule type" value="Genomic_DNA"/>
</dbReference>
<dbReference type="PROSITE" id="PS51071">
    <property type="entry name" value="HTH_RPIR"/>
    <property type="match status" value="1"/>
</dbReference>
<dbReference type="GO" id="GO:0003700">
    <property type="term" value="F:DNA-binding transcription factor activity"/>
    <property type="evidence" value="ECO:0007669"/>
    <property type="project" value="InterPro"/>
</dbReference>
<keyword evidence="2" id="KW-0238">DNA-binding</keyword>
<protein>
    <submittedName>
        <fullName evidence="2">DNA-binding transcriptional regulator, MurR/RpiR family, contains HTH and SIS domains</fullName>
    </submittedName>
</protein>
<proteinExistence type="predicted"/>
<dbReference type="Pfam" id="PF01418">
    <property type="entry name" value="HTH_6"/>
    <property type="match status" value="1"/>
</dbReference>
<dbReference type="Proteomes" id="UP000198725">
    <property type="component" value="Unassembled WGS sequence"/>
</dbReference>
<dbReference type="SUPFAM" id="SSF46689">
    <property type="entry name" value="Homeodomain-like"/>
    <property type="match status" value="1"/>
</dbReference>
<reference evidence="3" key="1">
    <citation type="submission" date="2016-10" db="EMBL/GenBank/DDBJ databases">
        <authorList>
            <person name="Varghese N."/>
            <person name="Submissions S."/>
        </authorList>
    </citation>
    <scope>NUCLEOTIDE SEQUENCE [LARGE SCALE GENOMIC DNA]</scope>
    <source>
        <strain evidence="3">MO64</strain>
    </source>
</reference>
<dbReference type="GO" id="GO:0097367">
    <property type="term" value="F:carbohydrate derivative binding"/>
    <property type="evidence" value="ECO:0007669"/>
    <property type="project" value="InterPro"/>
</dbReference>
<dbReference type="InterPro" id="IPR001347">
    <property type="entry name" value="SIS_dom"/>
</dbReference>
<sequence>MAKDLKQKLMDHWERFTASEQKVATYLIHNIADLPFETGASLSKRVGVSPMTIGRFVRTLGYEGLNELKEEFRVDSGWRHFYSQPKQPRDKDPITSHLLAETRALDSVHELARGKEWKAIVQLLVSADRVSVASFQHSTFLGLGLAKLLQQVRPHVAFNDGSDGAYVDMLLDSTKSSCVVLIDQRRYFKQFRDVAEHVARRGIPLVLITDVECHWARELTPHSLMIPASEMWHSYSAMSSLISLIVALVIDESDAVMERLSEINELRQDLVGYVGPLPGKTRKRAKK</sequence>
<dbReference type="InterPro" id="IPR000281">
    <property type="entry name" value="HTH_RpiR"/>
</dbReference>
<dbReference type="InterPro" id="IPR046348">
    <property type="entry name" value="SIS_dom_sf"/>
</dbReference>
<evidence type="ECO:0000259" key="1">
    <source>
        <dbReference type="PROSITE" id="PS51071"/>
    </source>
</evidence>